<keyword evidence="1" id="KW-1133">Transmembrane helix</keyword>
<evidence type="ECO:0000256" key="1">
    <source>
        <dbReference type="SAM" id="Phobius"/>
    </source>
</evidence>
<keyword evidence="1" id="KW-0812">Transmembrane</keyword>
<proteinExistence type="predicted"/>
<keyword evidence="1" id="KW-0472">Membrane</keyword>
<dbReference type="EMBL" id="VTEH01000015">
    <property type="protein sequence ID" value="TYR73863.1"/>
    <property type="molecule type" value="Genomic_DNA"/>
</dbReference>
<organism evidence="2 3">
    <name type="scientific">Rossellomorea vietnamensis</name>
    <dbReference type="NCBI Taxonomy" id="218284"/>
    <lineage>
        <taxon>Bacteria</taxon>
        <taxon>Bacillati</taxon>
        <taxon>Bacillota</taxon>
        <taxon>Bacilli</taxon>
        <taxon>Bacillales</taxon>
        <taxon>Bacillaceae</taxon>
        <taxon>Rossellomorea</taxon>
    </lineage>
</organism>
<feature type="transmembrane region" description="Helical" evidence="1">
    <location>
        <begin position="92"/>
        <end position="114"/>
    </location>
</feature>
<dbReference type="RefSeq" id="WP_148948020.1">
    <property type="nucleotide sequence ID" value="NZ_VTEH01000015.1"/>
</dbReference>
<name>A0A5D4KCK8_9BACI</name>
<sequence length="132" mass="15112">MNGLHDILIRISNDVLGLNLTDKELHFWIMGVIGIGVFFFIFAVTKWLSKMPFGITMISFLYTMTFMFVLVFAIEIQQAITNRGNMEFADAVIGLWGFLVLFMVYAALALLVIAGRQLFKKYDNDRNTNVKM</sequence>
<evidence type="ECO:0000313" key="3">
    <source>
        <dbReference type="Proteomes" id="UP000323317"/>
    </source>
</evidence>
<dbReference type="AlphaFoldDB" id="A0A5D4KCK8"/>
<reference evidence="2 3" key="1">
    <citation type="submission" date="2019-08" db="EMBL/GenBank/DDBJ databases">
        <title>Bacillus genomes from the desert of Cuatro Cienegas, Coahuila.</title>
        <authorList>
            <person name="Olmedo-Alvarez G."/>
        </authorList>
    </citation>
    <scope>NUCLEOTIDE SEQUENCE [LARGE SCALE GENOMIC DNA]</scope>
    <source>
        <strain evidence="2 3">CH40_1T</strain>
    </source>
</reference>
<feature type="transmembrane region" description="Helical" evidence="1">
    <location>
        <begin position="60"/>
        <end position="80"/>
    </location>
</feature>
<protein>
    <submittedName>
        <fullName evidence="2">Uncharacterized protein</fullName>
    </submittedName>
</protein>
<evidence type="ECO:0000313" key="2">
    <source>
        <dbReference type="EMBL" id="TYR73863.1"/>
    </source>
</evidence>
<comment type="caution">
    <text evidence="2">The sequence shown here is derived from an EMBL/GenBank/DDBJ whole genome shotgun (WGS) entry which is preliminary data.</text>
</comment>
<feature type="transmembrane region" description="Helical" evidence="1">
    <location>
        <begin position="25"/>
        <end position="48"/>
    </location>
</feature>
<gene>
    <name evidence="2" type="ORF">FZC79_17245</name>
</gene>
<accession>A0A5D4KCK8</accession>
<dbReference type="Proteomes" id="UP000323317">
    <property type="component" value="Unassembled WGS sequence"/>
</dbReference>